<keyword evidence="10" id="KW-1185">Reference proteome</keyword>
<keyword evidence="7" id="KW-0732">Signal</keyword>
<feature type="domain" description="Thioredoxin" evidence="8">
    <location>
        <begin position="266"/>
        <end position="391"/>
    </location>
</feature>
<evidence type="ECO:0000313" key="10">
    <source>
        <dbReference type="Proteomes" id="UP000002669"/>
    </source>
</evidence>
<dbReference type="InParanoid" id="E4UPW6"/>
<dbReference type="InterPro" id="IPR036249">
    <property type="entry name" value="Thioredoxin-like_sf"/>
</dbReference>
<reference evidence="10" key="1">
    <citation type="journal article" date="2012" name="MBio">
        <title>Comparative genome analysis of Trichophyton rubrum and related dermatophytes reveals candidate genes involved in infection.</title>
        <authorList>
            <person name="Martinez D.A."/>
            <person name="Oliver B.G."/>
            <person name="Graeser Y."/>
            <person name="Goldberg J.M."/>
            <person name="Li W."/>
            <person name="Martinez-Rossi N.M."/>
            <person name="Monod M."/>
            <person name="Shelest E."/>
            <person name="Barton R.C."/>
            <person name="Birch E."/>
            <person name="Brakhage A.A."/>
            <person name="Chen Z."/>
            <person name="Gurr S.J."/>
            <person name="Heiman D."/>
            <person name="Heitman J."/>
            <person name="Kosti I."/>
            <person name="Rossi A."/>
            <person name="Saif S."/>
            <person name="Samalova M."/>
            <person name="Saunders C.W."/>
            <person name="Shea T."/>
            <person name="Summerbell R.C."/>
            <person name="Xu J."/>
            <person name="Young S."/>
            <person name="Zeng Q."/>
            <person name="Birren B.W."/>
            <person name="Cuomo C.A."/>
            <person name="White T.C."/>
        </authorList>
    </citation>
    <scope>NUCLEOTIDE SEQUENCE [LARGE SCALE GENOMIC DNA]</scope>
    <source>
        <strain evidence="10">ATCC MYA-4604 / CBS 118893</strain>
    </source>
</reference>
<protein>
    <recommendedName>
        <fullName evidence="8">Thioredoxin domain-containing protein</fullName>
    </recommendedName>
</protein>
<dbReference type="InterPro" id="IPR052250">
    <property type="entry name" value="PDI_TMX3"/>
</dbReference>
<dbReference type="PROSITE" id="PS51352">
    <property type="entry name" value="THIOREDOXIN_2"/>
    <property type="match status" value="1"/>
</dbReference>
<evidence type="ECO:0000259" key="8">
    <source>
        <dbReference type="PROSITE" id="PS51352"/>
    </source>
</evidence>
<dbReference type="eggNOG" id="KOG0191">
    <property type="taxonomic scope" value="Eukaryota"/>
</dbReference>
<organism evidence="10">
    <name type="scientific">Arthroderma gypseum (strain ATCC MYA-4604 / CBS 118893)</name>
    <name type="common">Microsporum gypseum</name>
    <dbReference type="NCBI Taxonomy" id="535722"/>
    <lineage>
        <taxon>Eukaryota</taxon>
        <taxon>Fungi</taxon>
        <taxon>Dikarya</taxon>
        <taxon>Ascomycota</taxon>
        <taxon>Pezizomycotina</taxon>
        <taxon>Eurotiomycetes</taxon>
        <taxon>Eurotiomycetidae</taxon>
        <taxon>Onygenales</taxon>
        <taxon>Arthrodermataceae</taxon>
        <taxon>Nannizzia</taxon>
    </lineage>
</organism>
<dbReference type="STRING" id="535722.E4UPW6"/>
<evidence type="ECO:0000256" key="1">
    <source>
        <dbReference type="ARBA" id="ARBA00004167"/>
    </source>
</evidence>
<keyword evidence="3 6" id="KW-1133">Transmembrane helix</keyword>
<dbReference type="HOGENOM" id="CLU_021868_0_0_1"/>
<name>E4UPW6_ARTGP</name>
<dbReference type="Pfam" id="PF00085">
    <property type="entry name" value="Thioredoxin"/>
    <property type="match status" value="2"/>
</dbReference>
<evidence type="ECO:0000313" key="9">
    <source>
        <dbReference type="EMBL" id="EFQ99938.1"/>
    </source>
</evidence>
<dbReference type="OMA" id="IFVYFYD"/>
<feature type="region of interest" description="Disordered" evidence="5">
    <location>
        <begin position="182"/>
        <end position="282"/>
    </location>
</feature>
<keyword evidence="2 6" id="KW-0812">Transmembrane</keyword>
<proteinExistence type="predicted"/>
<dbReference type="Proteomes" id="UP000002669">
    <property type="component" value="Unassembled WGS sequence"/>
</dbReference>
<dbReference type="OrthoDB" id="72053at2759"/>
<dbReference type="InterPro" id="IPR013766">
    <property type="entry name" value="Thioredoxin_domain"/>
</dbReference>
<dbReference type="RefSeq" id="XP_003175421.1">
    <property type="nucleotide sequence ID" value="XM_003175373.1"/>
</dbReference>
<feature type="compositionally biased region" description="Basic and acidic residues" evidence="5">
    <location>
        <begin position="199"/>
        <end position="262"/>
    </location>
</feature>
<evidence type="ECO:0000256" key="7">
    <source>
        <dbReference type="SAM" id="SignalP"/>
    </source>
</evidence>
<dbReference type="PANTHER" id="PTHR46426:SF1">
    <property type="entry name" value="PROTEIN DISULFIDE-ISOMERASE TMX3"/>
    <property type="match status" value="1"/>
</dbReference>
<feature type="transmembrane region" description="Helical" evidence="6">
    <location>
        <begin position="693"/>
        <end position="710"/>
    </location>
</feature>
<dbReference type="SUPFAM" id="SSF52833">
    <property type="entry name" value="Thioredoxin-like"/>
    <property type="match status" value="3"/>
</dbReference>
<evidence type="ECO:0000256" key="3">
    <source>
        <dbReference type="ARBA" id="ARBA00022989"/>
    </source>
</evidence>
<dbReference type="EMBL" id="DS989823">
    <property type="protein sequence ID" value="EFQ99938.1"/>
    <property type="molecule type" value="Genomic_DNA"/>
</dbReference>
<dbReference type="GO" id="GO:0005783">
    <property type="term" value="C:endoplasmic reticulum"/>
    <property type="evidence" value="ECO:0007669"/>
    <property type="project" value="TreeGrafter"/>
</dbReference>
<dbReference type="Gene3D" id="3.40.30.10">
    <property type="entry name" value="Glutaredoxin"/>
    <property type="match status" value="2"/>
</dbReference>
<feature type="signal peptide" evidence="7">
    <location>
        <begin position="1"/>
        <end position="20"/>
    </location>
</feature>
<dbReference type="GO" id="GO:0016020">
    <property type="term" value="C:membrane"/>
    <property type="evidence" value="ECO:0007669"/>
    <property type="project" value="UniProtKB-SubCell"/>
</dbReference>
<dbReference type="VEuPathDB" id="FungiDB:MGYG_02945"/>
<accession>E4UPW6</accession>
<keyword evidence="4 6" id="KW-0472">Membrane</keyword>
<dbReference type="CDD" id="cd02961">
    <property type="entry name" value="PDI_a_family"/>
    <property type="match status" value="2"/>
</dbReference>
<gene>
    <name evidence="9" type="ORF">MGYG_02945</name>
</gene>
<evidence type="ECO:0000256" key="2">
    <source>
        <dbReference type="ARBA" id="ARBA00022692"/>
    </source>
</evidence>
<evidence type="ECO:0000256" key="6">
    <source>
        <dbReference type="SAM" id="Phobius"/>
    </source>
</evidence>
<dbReference type="GeneID" id="10030729"/>
<comment type="subcellular location">
    <subcellularLocation>
        <location evidence="1">Membrane</location>
        <topology evidence="1">Single-pass membrane protein</topology>
    </subcellularLocation>
</comment>
<sequence length="755" mass="85069">MRSSLFFLSVLATSISPIFGLPSEQAIGNKDETENPLGPDPMSTVFNGVTVPPMKELRGPDFEESIKEDYWFVKHYHPDCGHCKAVAPIWQTLYEFYYTSNPLLSTTAKKAADAEKSLNSFHGYYGFHFASLNCAAYADKCKELGILGYPRFVLYHNGKAFDTFSKEKKGMEELSSFIEDKLETIKPGSRPRGGVHLPKPGDKEGQMILPDKDKAEGNSEPEIPTKDDSKDSPKDLPKDSDNSKVPKDSKTSSDPKDSKNPQDGKAPAQNPTPKKEVKEKKYNLSGSSVSLTAESFQKLVTTTQDPWFIKFYAPWCSHCQALAPVWQQMAKDMKGKLNVGEVNCDAERRLCKEARISSYPTMHFFRGGEKVQYEGLRGLGDLVNYANKATDVVGLGVQYVDAEAFKKMEETEEVIFLYFFDHATTSEDFAALDRLTLSLVGHARLVKTDSKELAERFRISTWPRLLVARDGTAKYYTALAPKDMRDFRAVLSWMQSVWLPIVPELTATNARDVMDGKYVVLGILNRQHNEDFVQNKRELKNAALEWMEKQTKLFQLERQELRDAKDLRIEEADDRNDQRALRAAKSMRITIREDDKKQVGFAWVDGIFWDRWVKTTFGVDVKNGDRVIIHDESNRRYWDSSPNGVDIMPSRTSILETLTHIAASSPKLKSKSTVGFFEHIFFSSRNFVSSHPFITIGLCIIAIAIASLWAKRQIRRTKTTTGKLGGSSMGFFHLDGKEKGLFSSVGSGPSNGKVD</sequence>
<evidence type="ECO:0000256" key="4">
    <source>
        <dbReference type="ARBA" id="ARBA00023136"/>
    </source>
</evidence>
<feature type="chain" id="PRO_5003189004" description="Thioredoxin domain-containing protein" evidence="7">
    <location>
        <begin position="21"/>
        <end position="755"/>
    </location>
</feature>
<dbReference type="PANTHER" id="PTHR46426">
    <property type="entry name" value="PROTEIN DISULFIDE-ISOMERASE TMX3"/>
    <property type="match status" value="1"/>
</dbReference>
<evidence type="ECO:0000256" key="5">
    <source>
        <dbReference type="SAM" id="MobiDB-lite"/>
    </source>
</evidence>
<dbReference type="AlphaFoldDB" id="E4UPW6"/>
<feature type="compositionally biased region" description="Basic and acidic residues" evidence="5">
    <location>
        <begin position="273"/>
        <end position="282"/>
    </location>
</feature>